<dbReference type="Proteomes" id="UP000280825">
    <property type="component" value="Unassembled WGS sequence"/>
</dbReference>
<dbReference type="EMBL" id="RYDJ01000219">
    <property type="protein sequence ID" value="RTY95414.1"/>
    <property type="molecule type" value="Genomic_DNA"/>
</dbReference>
<organism evidence="1 2">
    <name type="scientific">Flavobacterium bomense</name>
    <dbReference type="NCBI Taxonomy" id="2497483"/>
    <lineage>
        <taxon>Bacteria</taxon>
        <taxon>Pseudomonadati</taxon>
        <taxon>Bacteroidota</taxon>
        <taxon>Flavobacteriia</taxon>
        <taxon>Flavobacteriales</taxon>
        <taxon>Flavobacteriaceae</taxon>
        <taxon>Flavobacterium</taxon>
    </lineage>
</organism>
<sequence length="92" mass="10481">MKNLLLGISNANNHLLKEISIDEALNLCITAIGKSQDIDRCYIFKNETENEKVKLFYIYEWCNEGIDSYLGSPDLNGLSYDNFPGLYQPLSN</sequence>
<protein>
    <submittedName>
        <fullName evidence="1">Uncharacterized protein</fullName>
    </submittedName>
</protein>
<name>A0A3S0PMA8_9FLAO</name>
<dbReference type="AlphaFoldDB" id="A0A3S0PMA8"/>
<dbReference type="RefSeq" id="WP_148104466.1">
    <property type="nucleotide sequence ID" value="NZ_RYDJ01000219.1"/>
</dbReference>
<reference evidence="1 2" key="1">
    <citation type="submission" date="2018-12" db="EMBL/GenBank/DDBJ databases">
        <title>Flavobacterium sp. nov., isolated from glacier ice.</title>
        <authorList>
            <person name="Liu Q."/>
            <person name="Xin Y.-H."/>
        </authorList>
    </citation>
    <scope>NUCLEOTIDE SEQUENCE [LARGE SCALE GENOMIC DNA]</scope>
    <source>
        <strain evidence="1 2">RB1N8</strain>
    </source>
</reference>
<evidence type="ECO:0000313" key="1">
    <source>
        <dbReference type="EMBL" id="RTY95414.1"/>
    </source>
</evidence>
<evidence type="ECO:0000313" key="2">
    <source>
        <dbReference type="Proteomes" id="UP000280825"/>
    </source>
</evidence>
<keyword evidence="2" id="KW-1185">Reference proteome</keyword>
<gene>
    <name evidence="1" type="ORF">EKL98_16870</name>
</gene>
<proteinExistence type="predicted"/>
<dbReference type="SUPFAM" id="SSF55781">
    <property type="entry name" value="GAF domain-like"/>
    <property type="match status" value="1"/>
</dbReference>
<feature type="non-terminal residue" evidence="1">
    <location>
        <position position="92"/>
    </location>
</feature>
<comment type="caution">
    <text evidence="1">The sequence shown here is derived from an EMBL/GenBank/DDBJ whole genome shotgun (WGS) entry which is preliminary data.</text>
</comment>
<accession>A0A3S0PMA8</accession>